<evidence type="ECO:0000256" key="1">
    <source>
        <dbReference type="SAM" id="MobiDB-lite"/>
    </source>
</evidence>
<dbReference type="GeneID" id="108666372"/>
<feature type="compositionally biased region" description="Basic and acidic residues" evidence="1">
    <location>
        <begin position="1221"/>
        <end position="1230"/>
    </location>
</feature>
<feature type="compositionally biased region" description="Polar residues" evidence="1">
    <location>
        <begin position="825"/>
        <end position="834"/>
    </location>
</feature>
<dbReference type="KEGG" id="hazt:108666372"/>
<name>A0A8B7N620_HYAAZ</name>
<feature type="compositionally biased region" description="Basic residues" evidence="1">
    <location>
        <begin position="1354"/>
        <end position="1365"/>
    </location>
</feature>
<feature type="region of interest" description="Disordered" evidence="1">
    <location>
        <begin position="511"/>
        <end position="530"/>
    </location>
</feature>
<feature type="compositionally biased region" description="Basic and acidic residues" evidence="1">
    <location>
        <begin position="1305"/>
        <end position="1327"/>
    </location>
</feature>
<keyword evidence="2" id="KW-1185">Reference proteome</keyword>
<feature type="compositionally biased region" description="Basic and acidic residues" evidence="1">
    <location>
        <begin position="1540"/>
        <end position="1554"/>
    </location>
</feature>
<feature type="compositionally biased region" description="Polar residues" evidence="1">
    <location>
        <begin position="1161"/>
        <end position="1170"/>
    </location>
</feature>
<feature type="region of interest" description="Disordered" evidence="1">
    <location>
        <begin position="723"/>
        <end position="755"/>
    </location>
</feature>
<dbReference type="RefSeq" id="XP_018008719.1">
    <property type="nucleotide sequence ID" value="XM_018153230.2"/>
</dbReference>
<feature type="region of interest" description="Disordered" evidence="1">
    <location>
        <begin position="1447"/>
        <end position="1579"/>
    </location>
</feature>
<dbReference type="OrthoDB" id="21380at2759"/>
<feature type="region of interest" description="Disordered" evidence="1">
    <location>
        <begin position="1221"/>
        <end position="1425"/>
    </location>
</feature>
<accession>A0A8B7N620</accession>
<organism evidence="2 3">
    <name type="scientific">Hyalella azteca</name>
    <name type="common">Amphipod</name>
    <dbReference type="NCBI Taxonomy" id="294128"/>
    <lineage>
        <taxon>Eukaryota</taxon>
        <taxon>Metazoa</taxon>
        <taxon>Ecdysozoa</taxon>
        <taxon>Arthropoda</taxon>
        <taxon>Crustacea</taxon>
        <taxon>Multicrustacea</taxon>
        <taxon>Malacostraca</taxon>
        <taxon>Eumalacostraca</taxon>
        <taxon>Peracarida</taxon>
        <taxon>Amphipoda</taxon>
        <taxon>Senticaudata</taxon>
        <taxon>Talitrida</taxon>
        <taxon>Talitroidea</taxon>
        <taxon>Hyalellidae</taxon>
        <taxon>Hyalella</taxon>
    </lineage>
</organism>
<sequence length="2045" mass="224017">MRYTSIISTTNVPVHTNKNKDGTNSLSTAQQHQHHNTHHHSAGTSSITVPPSASEGSHVRAYNIITNSTKIGKPFTVFKLGETVYSGPATGLCCGARPDDVAKRAAAPPSPSSDTAHHHPQCSFDPATHHKHHAPLDHLTNGKSSHSKYFTSSAPDAPLLPVSCSSNGAANFTPAFPLTSSSSSSSERTTINGIVTAQEATDTVVNSLPSPHSTDPGRSFEASLRELNLTCSNRKTSLLTIHGGPYSKEFSKASSVASNYANNVSPSHSVSNESIGSSDLRSCGVSSPADNNNSKGVACTLNGKVSDLILGRDKSRGIVSGCKAGPKSRVQRLSEVSPTPQILLPSSHESCISSTLDAQSSPLVGISDDRELINDTETDSSEKCIIEVNASTVSEKSDEKTTCDSSLKRDDVTNKKQVDSEVESSAPDLSSTIHTENELHLENNHLVCSSSSSLEETNEILKDDRGVSLFHENSIFNTETESKSPESIIALAEDDPLLIKAEETASILTVSSSDSNSSYHSPQNDVNEGDNGVVIENLGVTSTNDESSNLGEEVSTGANTVETATNNATDLDLTPSKIIAPVQPLVNLGAKVESPRVESKPIHLTNSSESTSFCTKTDTKGCNTAVLAKVAGQTVKCCTSIRRSSRTSPSVTPSTSPLGTPSHSPLPPADPCEGSHRETTALAGVCGRALRSRTLNNATVTEKLDTIDEEESLIANRDSEIGLCSSKNSEPIEPKSSKCSVSNSPSTSEKANRVTKVNTSSCTNRSKAVVCKTRSSISKSGQATSKKTDPLDDTSITSLSLKQSECSIASETSERYALNEDINRVNDSSTSSGRSLPCNDELNTDLRSGRNLRRKSVPTPCISVVSTTPLSTTSHSPSRRTTRSLSSDCVDFNNENKLACASKLHRQSSVIPVVAVSSSPTVSVATTFSHSGATTVVSSSHCATKTRHHSSSLTAAVSCTTDKVFVDDSKSVKTPTPLSGSGTPPQEMVRIIQDHSDAFDSFCRRRGNRSSRRLCSSDAYLDCEKHQQYTKLSNLRKNCRSECYFSESEESCGGIEDGHPTVRNGRSTGHVRATHNLGSNGLGVHLFEKMATRNASKGANDSCGNIDSISHHENTGITCNGQESVRLRLVNGSVPLRGPSNNKHRSHRSALASDDSDCSSTISKNNGLDNTSDKVDINLLLEISVADRDKFERKKSMRRKKNADWCLISETEKIINEKEEILKNKNRPDSSSENEDEDDEDEDRKPLKSRRLESRLPSKNSIDQNSSEDSDSNFFVPERKKSCRKGVGKSISNDESLKKINKNTNDTKKESKNECIKPVESTTHSRDTNSTPDVLQCHPRQQCQSETTAPMSRPKGRPKGSRNRRTIYDLTRLNEDTDDDNFFSFPVNSGLGQSPVSVLSRDRRASRSNTARLSTSDLQNSSGISKKRLSDAERFLRDNREYYQFPETRERLRRSHDRSDGERTRSEDVSTPHPIEEEPSDSRQENTKKTKRGRPSPSDESVKTTNNLLSSKSNARRIIPGRVTRNRCRSKCSDDEVQEDEHHDSNDESNDKLPNDNLVNHSQDKEEEEETSFSDGGPVQNVVPLCTSAIDKIVFSFEHIPVAEPWYKTYKRQIDGDNSNEYHKEEEALRFVLPYEMPREYFRDHLARRNLANKKRADLAELARKSPRCHASTLALFSDILPGKKNKSKRPKSHNGLKEEDQGTSDGTSTPGGDSNSQIPLTEHFETLDDFIAIEHCMNVFLRAAQQNKELPSMEELKDDLSREAILGMDKISLKDESEIKNEPDIKKELREGNRKVKRDLKDKAKEETTDDEEPDTKKDVSRRKKRKRLCSSSSIMSNCSRVIKTEKSDIKLKTPATDPIEFLKELKLENDPLALEVDPYFLVEMRERATDGDLCSLSGTLDHSSVDICTNASMCKCVSVPQNQCYDDVSSVDDITEASSECLSIVDSENMDGSSLGKSHIKKRRKNLTGWPKIKRKRLTPTVPTSEDNDSALGFDDHISRKRMRSARTDQVLGSTLQELDRRASPRKKPLVVDAVPPRLRSAK</sequence>
<protein>
    <submittedName>
        <fullName evidence="3">Uncharacterized protein LOC108666372</fullName>
    </submittedName>
</protein>
<reference evidence="3" key="1">
    <citation type="submission" date="2025-08" db="UniProtKB">
        <authorList>
            <consortium name="RefSeq"/>
        </authorList>
    </citation>
    <scope>IDENTIFICATION</scope>
    <source>
        <tissue evidence="3">Whole organism</tissue>
    </source>
</reference>
<feature type="compositionally biased region" description="Acidic residues" evidence="1">
    <location>
        <begin position="1232"/>
        <end position="1242"/>
    </location>
</feature>
<feature type="compositionally biased region" description="Basic and acidic residues" evidence="1">
    <location>
        <begin position="1785"/>
        <end position="1808"/>
    </location>
</feature>
<feature type="region of interest" description="Disordered" evidence="1">
    <location>
        <begin position="1133"/>
        <end position="1171"/>
    </location>
</feature>
<feature type="compositionally biased region" description="Polar residues" evidence="1">
    <location>
        <begin position="141"/>
        <end position="151"/>
    </location>
</feature>
<feature type="compositionally biased region" description="Low complexity" evidence="1">
    <location>
        <begin position="642"/>
        <end position="663"/>
    </location>
</feature>
<feature type="region of interest" description="Disordered" evidence="1">
    <location>
        <begin position="1682"/>
        <end position="1720"/>
    </location>
</feature>
<feature type="compositionally biased region" description="Basic and acidic residues" evidence="1">
    <location>
        <begin position="1457"/>
        <end position="1488"/>
    </location>
</feature>
<feature type="compositionally biased region" description="Low complexity" evidence="1">
    <location>
        <begin position="1704"/>
        <end position="1715"/>
    </location>
</feature>
<feature type="compositionally biased region" description="Polar residues" evidence="1">
    <location>
        <begin position="1"/>
        <end position="26"/>
    </location>
</feature>
<proteinExistence type="predicted"/>
<feature type="compositionally biased region" description="Polar residues" evidence="1">
    <location>
        <begin position="1503"/>
        <end position="1513"/>
    </location>
</feature>
<feature type="region of interest" description="Disordered" evidence="1">
    <location>
        <begin position="642"/>
        <end position="676"/>
    </location>
</feature>
<feature type="compositionally biased region" description="Low complexity" evidence="1">
    <location>
        <begin position="511"/>
        <end position="523"/>
    </location>
</feature>
<feature type="region of interest" description="Disordered" evidence="1">
    <location>
        <begin position="411"/>
        <end position="430"/>
    </location>
</feature>
<feature type="region of interest" description="Disordered" evidence="1">
    <location>
        <begin position="1785"/>
        <end position="1833"/>
    </location>
</feature>
<feature type="region of interest" description="Disordered" evidence="1">
    <location>
        <begin position="2000"/>
        <end position="2045"/>
    </location>
</feature>
<feature type="compositionally biased region" description="Polar residues" evidence="1">
    <location>
        <begin position="1386"/>
        <end position="1397"/>
    </location>
</feature>
<feature type="compositionally biased region" description="Basic and acidic residues" evidence="1">
    <location>
        <begin position="1243"/>
        <end position="1256"/>
    </location>
</feature>
<feature type="region of interest" description="Disordered" evidence="1">
    <location>
        <begin position="101"/>
        <end position="151"/>
    </location>
</feature>
<evidence type="ECO:0000313" key="3">
    <source>
        <dbReference type="RefSeq" id="XP_018008719.1"/>
    </source>
</evidence>
<feature type="compositionally biased region" description="Low complexity" evidence="1">
    <location>
        <begin position="866"/>
        <end position="876"/>
    </location>
</feature>
<gene>
    <name evidence="3" type="primary">LOC108666372</name>
</gene>
<feature type="region of interest" description="Disordered" evidence="1">
    <location>
        <begin position="1"/>
        <end position="55"/>
    </location>
</feature>
<feature type="compositionally biased region" description="Polar residues" evidence="1">
    <location>
        <begin position="1407"/>
        <end position="1424"/>
    </location>
</feature>
<feature type="compositionally biased region" description="Low complexity" evidence="1">
    <location>
        <begin position="737"/>
        <end position="748"/>
    </location>
</feature>
<feature type="region of interest" description="Disordered" evidence="1">
    <location>
        <begin position="820"/>
        <end position="853"/>
    </location>
</feature>
<feature type="compositionally biased region" description="Basic residues" evidence="1">
    <location>
        <begin position="1821"/>
        <end position="1830"/>
    </location>
</feature>
<evidence type="ECO:0000313" key="2">
    <source>
        <dbReference type="Proteomes" id="UP000694843"/>
    </source>
</evidence>
<feature type="compositionally biased region" description="Polar residues" evidence="1">
    <location>
        <begin position="1328"/>
        <end position="1350"/>
    </location>
</feature>
<dbReference type="Proteomes" id="UP000694843">
    <property type="component" value="Unplaced"/>
</dbReference>
<feature type="compositionally biased region" description="Basic residues" evidence="1">
    <location>
        <begin position="32"/>
        <end position="41"/>
    </location>
</feature>
<feature type="region of interest" description="Disordered" evidence="1">
    <location>
        <begin position="866"/>
        <end position="886"/>
    </location>
</feature>
<feature type="compositionally biased region" description="Basic residues" evidence="1">
    <location>
        <begin position="1684"/>
        <end position="1695"/>
    </location>
</feature>